<dbReference type="Proteomes" id="UP000410492">
    <property type="component" value="Unassembled WGS sequence"/>
</dbReference>
<dbReference type="EMBL" id="CAACVG010010866">
    <property type="protein sequence ID" value="VEN56868.1"/>
    <property type="molecule type" value="Genomic_DNA"/>
</dbReference>
<evidence type="ECO:0000313" key="1">
    <source>
        <dbReference type="EMBL" id="VEN56868.1"/>
    </source>
</evidence>
<name>A0A653DA55_CALMS</name>
<organism evidence="1 2">
    <name type="scientific">Callosobruchus maculatus</name>
    <name type="common">Southern cowpea weevil</name>
    <name type="synonym">Pulse bruchid</name>
    <dbReference type="NCBI Taxonomy" id="64391"/>
    <lineage>
        <taxon>Eukaryota</taxon>
        <taxon>Metazoa</taxon>
        <taxon>Ecdysozoa</taxon>
        <taxon>Arthropoda</taxon>
        <taxon>Hexapoda</taxon>
        <taxon>Insecta</taxon>
        <taxon>Pterygota</taxon>
        <taxon>Neoptera</taxon>
        <taxon>Endopterygota</taxon>
        <taxon>Coleoptera</taxon>
        <taxon>Polyphaga</taxon>
        <taxon>Cucujiformia</taxon>
        <taxon>Chrysomeloidea</taxon>
        <taxon>Chrysomelidae</taxon>
        <taxon>Bruchinae</taxon>
        <taxon>Bruchini</taxon>
        <taxon>Callosobruchus</taxon>
    </lineage>
</organism>
<gene>
    <name evidence="1" type="ORF">CALMAC_LOCUS15649</name>
</gene>
<protein>
    <submittedName>
        <fullName evidence="1">Uncharacterized protein</fullName>
    </submittedName>
</protein>
<proteinExistence type="predicted"/>
<evidence type="ECO:0000313" key="2">
    <source>
        <dbReference type="Proteomes" id="UP000410492"/>
    </source>
</evidence>
<reference evidence="1 2" key="1">
    <citation type="submission" date="2019-01" db="EMBL/GenBank/DDBJ databases">
        <authorList>
            <person name="Sayadi A."/>
        </authorList>
    </citation>
    <scope>NUCLEOTIDE SEQUENCE [LARGE SCALE GENOMIC DNA]</scope>
</reference>
<keyword evidence="2" id="KW-1185">Reference proteome</keyword>
<sequence length="13" mass="1473">MSDGSAVTRETRY</sequence>
<accession>A0A653DA55</accession>